<dbReference type="Gene3D" id="3.10.180.10">
    <property type="entry name" value="2,3-Dihydroxybiphenyl 1,2-Dioxygenase, domain 1"/>
    <property type="match status" value="1"/>
</dbReference>
<feature type="domain" description="VOC" evidence="1">
    <location>
        <begin position="4"/>
        <end position="128"/>
    </location>
</feature>
<dbReference type="EMBL" id="SPQB01000036">
    <property type="protein sequence ID" value="TFU32070.1"/>
    <property type="molecule type" value="Genomic_DNA"/>
</dbReference>
<dbReference type="SUPFAM" id="SSF54593">
    <property type="entry name" value="Glyoxalase/Bleomycin resistance protein/Dihydroxybiphenyl dioxygenase"/>
    <property type="match status" value="1"/>
</dbReference>
<reference evidence="2 3" key="1">
    <citation type="submission" date="2019-03" db="EMBL/GenBank/DDBJ databases">
        <title>Diversity of the mouse oral microbiome.</title>
        <authorList>
            <person name="Joseph S."/>
            <person name="Aduse-Opoku J."/>
            <person name="Curtis M."/>
            <person name="Wade W."/>
            <person name="Hashim A."/>
        </authorList>
    </citation>
    <scope>NUCLEOTIDE SEQUENCE [LARGE SCALE GENOMIC DNA]</scope>
    <source>
        <strain evidence="2 3">P1012</strain>
    </source>
</reference>
<evidence type="ECO:0000313" key="2">
    <source>
        <dbReference type="EMBL" id="TFU32070.1"/>
    </source>
</evidence>
<protein>
    <submittedName>
        <fullName evidence="2">Glyoxalase</fullName>
    </submittedName>
</protein>
<keyword evidence="3" id="KW-1185">Reference proteome</keyword>
<proteinExistence type="predicted"/>
<dbReference type="OrthoDB" id="5296884at2"/>
<dbReference type="Pfam" id="PF13669">
    <property type="entry name" value="Glyoxalase_4"/>
    <property type="match status" value="1"/>
</dbReference>
<accession>A0A4Y9FU78</accession>
<dbReference type="RefSeq" id="WP_135115140.1">
    <property type="nucleotide sequence ID" value="NZ_JADGLL010000036.1"/>
</dbReference>
<dbReference type="PROSITE" id="PS51819">
    <property type="entry name" value="VOC"/>
    <property type="match status" value="1"/>
</dbReference>
<dbReference type="InterPro" id="IPR037523">
    <property type="entry name" value="VOC_core"/>
</dbReference>
<dbReference type="InterPro" id="IPR029068">
    <property type="entry name" value="Glyas_Bleomycin-R_OHBP_Dase"/>
</dbReference>
<comment type="caution">
    <text evidence="2">The sequence shown here is derived from an EMBL/GenBank/DDBJ whole genome shotgun (WGS) entry which is preliminary data.</text>
</comment>
<evidence type="ECO:0000259" key="1">
    <source>
        <dbReference type="PROSITE" id="PS51819"/>
    </source>
</evidence>
<organism evidence="2 3">
    <name type="scientific">Microbacterium paludicola</name>
    <dbReference type="NCBI Taxonomy" id="300019"/>
    <lineage>
        <taxon>Bacteria</taxon>
        <taxon>Bacillati</taxon>
        <taxon>Actinomycetota</taxon>
        <taxon>Actinomycetes</taxon>
        <taxon>Micrococcales</taxon>
        <taxon>Microbacteriaceae</taxon>
        <taxon>Microbacterium</taxon>
    </lineage>
</organism>
<evidence type="ECO:0000313" key="3">
    <source>
        <dbReference type="Proteomes" id="UP000298358"/>
    </source>
</evidence>
<dbReference type="AlphaFoldDB" id="A0A4Y9FU78"/>
<dbReference type="Proteomes" id="UP000298358">
    <property type="component" value="Unassembled WGS sequence"/>
</dbReference>
<gene>
    <name evidence="2" type="ORF">E4U02_12350</name>
</gene>
<name>A0A4Y9FU78_9MICO</name>
<sequence length="130" mass="14578">MSAGLHHVEIWVASAERAAAEWSWLLESLGWERGDEWPGGFTWRAGGTYLTFTEAPRQQGDHDRRREGLNHLAFRGGSPEDVDRILSHAPANGWTPLYQDRYPHAGGPDHYAGWIENASGFKAEIVAERP</sequence>